<organism evidence="1 2">
    <name type="scientific">Rattus norvegicus</name>
    <name type="common">Rat</name>
    <dbReference type="NCBI Taxonomy" id="10116"/>
    <lineage>
        <taxon>Eukaryota</taxon>
        <taxon>Metazoa</taxon>
        <taxon>Chordata</taxon>
        <taxon>Craniata</taxon>
        <taxon>Vertebrata</taxon>
        <taxon>Euteleostomi</taxon>
        <taxon>Mammalia</taxon>
        <taxon>Eutheria</taxon>
        <taxon>Euarchontoglires</taxon>
        <taxon>Glires</taxon>
        <taxon>Rodentia</taxon>
        <taxon>Myomorpha</taxon>
        <taxon>Muroidea</taxon>
        <taxon>Muridae</taxon>
        <taxon>Murinae</taxon>
        <taxon>Rattus</taxon>
    </lineage>
</organism>
<accession>A6IWY8</accession>
<gene>
    <name evidence="1" type="ORF">rCG_63667</name>
</gene>
<proteinExistence type="predicted"/>
<evidence type="ECO:0000313" key="1">
    <source>
        <dbReference type="EMBL" id="EDM14419.1"/>
    </source>
</evidence>
<dbReference type="EMBL" id="CH473971">
    <property type="protein sequence ID" value="EDM14419.1"/>
    <property type="molecule type" value="Genomic_DNA"/>
</dbReference>
<name>A6IWY8_RAT</name>
<dbReference type="AlphaFoldDB" id="A6IWY8"/>
<sequence length="102" mass="10943">MQQSSQTFPKCFVCSNTAAFFVRMVSLKPSPSSHYAALSAVDLVKAAKKEYGGLLELVLLLTSLVLGDGTLVLSLTSARCLLPKQLCPQPTLSLEHLYLGEG</sequence>
<protein>
    <submittedName>
        <fullName evidence="1">RCG63667</fullName>
    </submittedName>
</protein>
<dbReference type="Proteomes" id="UP000234681">
    <property type="component" value="Chromosome 18"/>
</dbReference>
<evidence type="ECO:0000313" key="2">
    <source>
        <dbReference type="Proteomes" id="UP000234681"/>
    </source>
</evidence>
<reference evidence="2" key="1">
    <citation type="submission" date="2005-09" db="EMBL/GenBank/DDBJ databases">
        <authorList>
            <person name="Mural R.J."/>
            <person name="Li P.W."/>
            <person name="Adams M.D."/>
            <person name="Amanatides P.G."/>
            <person name="Baden-Tillson H."/>
            <person name="Barnstead M."/>
            <person name="Chin S.H."/>
            <person name="Dew I."/>
            <person name="Evans C.A."/>
            <person name="Ferriera S."/>
            <person name="Flanigan M."/>
            <person name="Fosler C."/>
            <person name="Glodek A."/>
            <person name="Gu Z."/>
            <person name="Holt R.A."/>
            <person name="Jennings D."/>
            <person name="Kraft C.L."/>
            <person name="Lu F."/>
            <person name="Nguyen T."/>
            <person name="Nusskern D.R."/>
            <person name="Pfannkoch C.M."/>
            <person name="Sitter C."/>
            <person name="Sutton G.G."/>
            <person name="Venter J.C."/>
            <person name="Wang Z."/>
            <person name="Woodage T."/>
            <person name="Zheng X.H."/>
            <person name="Zhong F."/>
        </authorList>
    </citation>
    <scope>NUCLEOTIDE SEQUENCE [LARGE SCALE GENOMIC DNA]</scope>
    <source>
        <strain>BN</strain>
        <strain evidence="2">Sprague-Dawley</strain>
    </source>
</reference>